<feature type="domain" description="Cupin type-2" evidence="1">
    <location>
        <begin position="20"/>
        <end position="73"/>
    </location>
</feature>
<sequence>MTRYEFVARAHAEGYSPPKEVTFAPSTRSEPHTHDQLSFVYVVAGTFILNTDRAAPAYQPGETCLLDANVAHAEEAGPQGATILVARKSGRVAETG</sequence>
<dbReference type="Gene3D" id="2.60.120.10">
    <property type="entry name" value="Jelly Rolls"/>
    <property type="match status" value="1"/>
</dbReference>
<dbReference type="RefSeq" id="WP_055662860.1">
    <property type="nucleotide sequence ID" value="NZ_CYPR01000071.1"/>
</dbReference>
<dbReference type="InterPro" id="IPR014710">
    <property type="entry name" value="RmlC-like_jellyroll"/>
</dbReference>
<keyword evidence="3" id="KW-1185">Reference proteome</keyword>
<dbReference type="OrthoDB" id="287220at2"/>
<dbReference type="InterPro" id="IPR013096">
    <property type="entry name" value="Cupin_2"/>
</dbReference>
<protein>
    <submittedName>
        <fullName evidence="2">Cupin domain protein</fullName>
    </submittedName>
</protein>
<reference evidence="2 3" key="1">
    <citation type="submission" date="2015-09" db="EMBL/GenBank/DDBJ databases">
        <authorList>
            <person name="Jackson K.R."/>
            <person name="Lunt B.L."/>
            <person name="Fisher J.N.B."/>
            <person name="Gardner A.V."/>
            <person name="Bailey M.E."/>
            <person name="Deus L.M."/>
            <person name="Earl A.S."/>
            <person name="Gibby P.D."/>
            <person name="Hartmann K.A."/>
            <person name="Liu J.E."/>
            <person name="Manci A.M."/>
            <person name="Nielsen D.A."/>
            <person name="Solomon M.B."/>
            <person name="Breakwell D.P."/>
            <person name="Burnett S.H."/>
            <person name="Grose J.H."/>
        </authorList>
    </citation>
    <scope>NUCLEOTIDE SEQUENCE [LARGE SCALE GENOMIC DNA]</scope>
    <source>
        <strain evidence="2 3">CECT 7799</strain>
    </source>
</reference>
<dbReference type="Pfam" id="PF07883">
    <property type="entry name" value="Cupin_2"/>
    <property type="match status" value="1"/>
</dbReference>
<dbReference type="EMBL" id="CYPR01000071">
    <property type="protein sequence ID" value="CUH36876.1"/>
    <property type="molecule type" value="Genomic_DNA"/>
</dbReference>
<dbReference type="Proteomes" id="UP000049455">
    <property type="component" value="Unassembled WGS sequence"/>
</dbReference>
<name>A0A0M7B9P3_9RHOB</name>
<evidence type="ECO:0000259" key="1">
    <source>
        <dbReference type="Pfam" id="PF07883"/>
    </source>
</evidence>
<proteinExistence type="predicted"/>
<evidence type="ECO:0000313" key="2">
    <source>
        <dbReference type="EMBL" id="CUH36876.1"/>
    </source>
</evidence>
<dbReference type="InterPro" id="IPR011051">
    <property type="entry name" value="RmlC_Cupin_sf"/>
</dbReference>
<organism evidence="2 3">
    <name type="scientific">Jannaschia seosinensis</name>
    <dbReference type="NCBI Taxonomy" id="313367"/>
    <lineage>
        <taxon>Bacteria</taxon>
        <taxon>Pseudomonadati</taxon>
        <taxon>Pseudomonadota</taxon>
        <taxon>Alphaproteobacteria</taxon>
        <taxon>Rhodobacterales</taxon>
        <taxon>Roseobacteraceae</taxon>
        <taxon>Jannaschia</taxon>
    </lineage>
</organism>
<dbReference type="SUPFAM" id="SSF51182">
    <property type="entry name" value="RmlC-like cupins"/>
    <property type="match status" value="1"/>
</dbReference>
<dbReference type="AlphaFoldDB" id="A0A0M7B9P3"/>
<accession>A0A0M7B9P3</accession>
<gene>
    <name evidence="2" type="ORF">JSE7799_01247</name>
</gene>
<evidence type="ECO:0000313" key="3">
    <source>
        <dbReference type="Proteomes" id="UP000049455"/>
    </source>
</evidence>